<accession>A0ABQ9GYA5</accession>
<evidence type="ECO:0000313" key="2">
    <source>
        <dbReference type="Proteomes" id="UP001159363"/>
    </source>
</evidence>
<sequence>MGFGMTLREVRVIAFDFSKKNMERLFYFGFRKRHPDITVSYSTGLSFARANATNRAAVKCYFQRLNSALKITGADRDVSRVYNCDESGLSMVQGTKLVVGKTRRRVSYQIQSSERGGLTAIVPCSSASGHYIPPFVIFKGKRLLDKLKNGFPHGTFVTVTKSGYMDKETFLTWMKHVQKHRPNY</sequence>
<reference evidence="1 2" key="1">
    <citation type="submission" date="2023-02" db="EMBL/GenBank/DDBJ databases">
        <title>LHISI_Scaffold_Assembly.</title>
        <authorList>
            <person name="Stuart O.P."/>
            <person name="Cleave R."/>
            <person name="Magrath M.J.L."/>
            <person name="Mikheyev A.S."/>
        </authorList>
    </citation>
    <scope>NUCLEOTIDE SEQUENCE [LARGE SCALE GENOMIC DNA]</scope>
    <source>
        <strain evidence="1">Daus_M_001</strain>
        <tissue evidence="1">Leg muscle</tissue>
    </source>
</reference>
<comment type="caution">
    <text evidence="1">The sequence shown here is derived from an EMBL/GenBank/DDBJ whole genome shotgun (WGS) entry which is preliminary data.</text>
</comment>
<evidence type="ECO:0000313" key="1">
    <source>
        <dbReference type="EMBL" id="KAJ8876953.1"/>
    </source>
</evidence>
<gene>
    <name evidence="1" type="ORF">PR048_021403</name>
</gene>
<protein>
    <recommendedName>
        <fullName evidence="3">Transposase</fullName>
    </recommendedName>
</protein>
<organism evidence="1 2">
    <name type="scientific">Dryococelus australis</name>
    <dbReference type="NCBI Taxonomy" id="614101"/>
    <lineage>
        <taxon>Eukaryota</taxon>
        <taxon>Metazoa</taxon>
        <taxon>Ecdysozoa</taxon>
        <taxon>Arthropoda</taxon>
        <taxon>Hexapoda</taxon>
        <taxon>Insecta</taxon>
        <taxon>Pterygota</taxon>
        <taxon>Neoptera</taxon>
        <taxon>Polyneoptera</taxon>
        <taxon>Phasmatodea</taxon>
        <taxon>Verophasmatodea</taxon>
        <taxon>Anareolatae</taxon>
        <taxon>Phasmatidae</taxon>
        <taxon>Eurycanthinae</taxon>
        <taxon>Dryococelus</taxon>
    </lineage>
</organism>
<name>A0ABQ9GYA5_9NEOP</name>
<dbReference type="Proteomes" id="UP001159363">
    <property type="component" value="Chromosome 7"/>
</dbReference>
<dbReference type="EMBL" id="JARBHB010000008">
    <property type="protein sequence ID" value="KAJ8876953.1"/>
    <property type="molecule type" value="Genomic_DNA"/>
</dbReference>
<keyword evidence="2" id="KW-1185">Reference proteome</keyword>
<evidence type="ECO:0008006" key="3">
    <source>
        <dbReference type="Google" id="ProtNLM"/>
    </source>
</evidence>
<proteinExistence type="predicted"/>